<comment type="caution">
    <text evidence="5">The sequence shown here is derived from an EMBL/GenBank/DDBJ whole genome shotgun (WGS) entry which is preliminary data.</text>
</comment>
<reference evidence="5" key="2">
    <citation type="submission" date="2020-09" db="EMBL/GenBank/DDBJ databases">
        <authorList>
            <person name="Sun Q."/>
            <person name="Zhou Y."/>
        </authorList>
    </citation>
    <scope>NUCLEOTIDE SEQUENCE</scope>
    <source>
        <strain evidence="5">CGMCC 1.12777</strain>
    </source>
</reference>
<dbReference type="SMART" id="SM00347">
    <property type="entry name" value="HTH_MARR"/>
    <property type="match status" value="1"/>
</dbReference>
<dbReference type="RefSeq" id="WP_188497705.1">
    <property type="nucleotide sequence ID" value="NZ_BMFV01000018.1"/>
</dbReference>
<organism evidence="5 6">
    <name type="scientific">Pullulanibacillus pueri</name>
    <dbReference type="NCBI Taxonomy" id="1437324"/>
    <lineage>
        <taxon>Bacteria</taxon>
        <taxon>Bacillati</taxon>
        <taxon>Bacillota</taxon>
        <taxon>Bacilli</taxon>
        <taxon>Bacillales</taxon>
        <taxon>Sporolactobacillaceae</taxon>
        <taxon>Pullulanibacillus</taxon>
    </lineage>
</organism>
<name>A0A8J2ZWH7_9BACL</name>
<proteinExistence type="predicted"/>
<accession>A0A8J2ZWH7</accession>
<dbReference type="InterPro" id="IPR000835">
    <property type="entry name" value="HTH_MarR-typ"/>
</dbReference>
<keyword evidence="1" id="KW-0805">Transcription regulation</keyword>
<dbReference type="Gene3D" id="1.10.10.10">
    <property type="entry name" value="Winged helix-like DNA-binding domain superfamily/Winged helix DNA-binding domain"/>
    <property type="match status" value="1"/>
</dbReference>
<dbReference type="PRINTS" id="PR00598">
    <property type="entry name" value="HTHMARR"/>
</dbReference>
<reference evidence="5" key="1">
    <citation type="journal article" date="2014" name="Int. J. Syst. Evol. Microbiol.">
        <title>Complete genome sequence of Corynebacterium casei LMG S-19264T (=DSM 44701T), isolated from a smear-ripened cheese.</title>
        <authorList>
            <consortium name="US DOE Joint Genome Institute (JGI-PGF)"/>
            <person name="Walter F."/>
            <person name="Albersmeier A."/>
            <person name="Kalinowski J."/>
            <person name="Ruckert C."/>
        </authorList>
    </citation>
    <scope>NUCLEOTIDE SEQUENCE</scope>
    <source>
        <strain evidence="5">CGMCC 1.12777</strain>
    </source>
</reference>
<evidence type="ECO:0000256" key="2">
    <source>
        <dbReference type="ARBA" id="ARBA00023125"/>
    </source>
</evidence>
<evidence type="ECO:0000313" key="6">
    <source>
        <dbReference type="Proteomes" id="UP000656813"/>
    </source>
</evidence>
<evidence type="ECO:0000256" key="1">
    <source>
        <dbReference type="ARBA" id="ARBA00023015"/>
    </source>
</evidence>
<protein>
    <submittedName>
        <fullName evidence="5">Putative HTH-type transcriptional regulator YsmB</fullName>
    </submittedName>
</protein>
<dbReference type="PANTHER" id="PTHR42756:SF1">
    <property type="entry name" value="TRANSCRIPTIONAL REPRESSOR OF EMRAB OPERON"/>
    <property type="match status" value="1"/>
</dbReference>
<dbReference type="EMBL" id="BMFV01000018">
    <property type="protein sequence ID" value="GGH83688.1"/>
    <property type="molecule type" value="Genomic_DNA"/>
</dbReference>
<dbReference type="Proteomes" id="UP000656813">
    <property type="component" value="Unassembled WGS sequence"/>
</dbReference>
<sequence>MAEAGILSYEMTGKMEKQLRLISSVIKETGRQMLKEYNLSPPQFIALQWISEKNGITIGELSSFMYFPFSTTTDLVDRIEEREFVKRVRDENDKRLVRIYLLPKGEESIKAVIRKRQEYLNTKFADFTEEEIAQFQDGLNKLYTEIRKDF</sequence>
<feature type="domain" description="HTH marR-type" evidence="4">
    <location>
        <begin position="12"/>
        <end position="144"/>
    </location>
</feature>
<dbReference type="AlphaFoldDB" id="A0A8J2ZWH7"/>
<keyword evidence="3" id="KW-0804">Transcription</keyword>
<gene>
    <name evidence="5" type="primary">ysmB</name>
    <name evidence="5" type="ORF">GCM10007096_25030</name>
</gene>
<evidence type="ECO:0000256" key="3">
    <source>
        <dbReference type="ARBA" id="ARBA00023163"/>
    </source>
</evidence>
<keyword evidence="6" id="KW-1185">Reference proteome</keyword>
<dbReference type="GO" id="GO:0003677">
    <property type="term" value="F:DNA binding"/>
    <property type="evidence" value="ECO:0007669"/>
    <property type="project" value="UniProtKB-KW"/>
</dbReference>
<dbReference type="InterPro" id="IPR036390">
    <property type="entry name" value="WH_DNA-bd_sf"/>
</dbReference>
<keyword evidence="2" id="KW-0238">DNA-binding</keyword>
<dbReference type="GO" id="GO:0003700">
    <property type="term" value="F:DNA-binding transcription factor activity"/>
    <property type="evidence" value="ECO:0007669"/>
    <property type="project" value="InterPro"/>
</dbReference>
<evidence type="ECO:0000259" key="4">
    <source>
        <dbReference type="PROSITE" id="PS50995"/>
    </source>
</evidence>
<dbReference type="Pfam" id="PF01047">
    <property type="entry name" value="MarR"/>
    <property type="match status" value="1"/>
</dbReference>
<dbReference type="PANTHER" id="PTHR42756">
    <property type="entry name" value="TRANSCRIPTIONAL REGULATOR, MARR"/>
    <property type="match status" value="1"/>
</dbReference>
<dbReference type="PROSITE" id="PS50995">
    <property type="entry name" value="HTH_MARR_2"/>
    <property type="match status" value="1"/>
</dbReference>
<evidence type="ECO:0000313" key="5">
    <source>
        <dbReference type="EMBL" id="GGH83688.1"/>
    </source>
</evidence>
<dbReference type="SUPFAM" id="SSF46785">
    <property type="entry name" value="Winged helix' DNA-binding domain"/>
    <property type="match status" value="1"/>
</dbReference>
<dbReference type="InterPro" id="IPR036388">
    <property type="entry name" value="WH-like_DNA-bd_sf"/>
</dbReference>